<dbReference type="Proteomes" id="UP000054387">
    <property type="component" value="Unassembled WGS sequence"/>
</dbReference>
<dbReference type="RefSeq" id="WP_058581628.1">
    <property type="nucleotide sequence ID" value="NZ_LOPU01000018.1"/>
</dbReference>
<evidence type="ECO:0000256" key="1">
    <source>
        <dbReference type="SAM" id="Phobius"/>
    </source>
</evidence>
<sequence>MHSVSAHAAPAMSAPEVAAVVLAGFSSTLIVAVGLIALLRRQSRSHTLVVLALAALLARSGVAVLTMGGVIPFASHHAIEHALDFVMVALVIAAVYYARSIERAAPTGER</sequence>
<keyword evidence="3" id="KW-1185">Reference proteome</keyword>
<proteinExistence type="predicted"/>
<feature type="transmembrane region" description="Helical" evidence="1">
    <location>
        <begin position="48"/>
        <end position="75"/>
    </location>
</feature>
<dbReference type="STRING" id="1514971.AUR64_11890"/>
<organism evidence="2 3">
    <name type="scientific">Haloprofundus marisrubri</name>
    <dbReference type="NCBI Taxonomy" id="1514971"/>
    <lineage>
        <taxon>Archaea</taxon>
        <taxon>Methanobacteriati</taxon>
        <taxon>Methanobacteriota</taxon>
        <taxon>Stenosarchaea group</taxon>
        <taxon>Halobacteria</taxon>
        <taxon>Halobacteriales</taxon>
        <taxon>Haloferacaceae</taxon>
        <taxon>Haloprofundus</taxon>
    </lineage>
</organism>
<evidence type="ECO:0000313" key="3">
    <source>
        <dbReference type="Proteomes" id="UP000054387"/>
    </source>
</evidence>
<protein>
    <submittedName>
        <fullName evidence="2">Uncharacterized protein</fullName>
    </submittedName>
</protein>
<name>A0A0W1RB64_9EURY</name>
<dbReference type="InterPro" id="IPR055894">
    <property type="entry name" value="DUF7471"/>
</dbReference>
<dbReference type="AlphaFoldDB" id="A0A0W1RB64"/>
<feature type="transmembrane region" description="Helical" evidence="1">
    <location>
        <begin position="81"/>
        <end position="98"/>
    </location>
</feature>
<feature type="transmembrane region" description="Helical" evidence="1">
    <location>
        <begin position="17"/>
        <end position="39"/>
    </location>
</feature>
<evidence type="ECO:0000313" key="2">
    <source>
        <dbReference type="EMBL" id="KTG10274.1"/>
    </source>
</evidence>
<gene>
    <name evidence="2" type="ORF">AUR64_11890</name>
</gene>
<reference evidence="2 3" key="1">
    <citation type="submission" date="2015-12" db="EMBL/GenBank/DDBJ databases">
        <title>Haloprofundus marisrubri gen. nov., sp. nov., an extremely halophilic archaeon isolated from the Discovery deep brine-seawater interface in the Red Sea.</title>
        <authorList>
            <person name="Zhang G."/>
            <person name="Stingl U."/>
            <person name="Rashid M."/>
        </authorList>
    </citation>
    <scope>NUCLEOTIDE SEQUENCE [LARGE SCALE GENOMIC DNA]</scope>
    <source>
        <strain evidence="2 3">SB9</strain>
    </source>
</reference>
<keyword evidence="1" id="KW-1133">Transmembrane helix</keyword>
<comment type="caution">
    <text evidence="2">The sequence shown here is derived from an EMBL/GenBank/DDBJ whole genome shotgun (WGS) entry which is preliminary data.</text>
</comment>
<dbReference type="Pfam" id="PF24283">
    <property type="entry name" value="DUF7471"/>
    <property type="match status" value="1"/>
</dbReference>
<keyword evidence="1" id="KW-0472">Membrane</keyword>
<accession>A0A0W1RB64</accession>
<dbReference type="EMBL" id="LOPU01000018">
    <property type="protein sequence ID" value="KTG10274.1"/>
    <property type="molecule type" value="Genomic_DNA"/>
</dbReference>
<keyword evidence="1" id="KW-0812">Transmembrane</keyword>
<dbReference type="OrthoDB" id="342056at2157"/>